<dbReference type="PANTHER" id="PTHR10686:SF19">
    <property type="entry name" value="THIAMINE TRANSPORTER 1"/>
    <property type="match status" value="1"/>
</dbReference>
<keyword evidence="10" id="KW-1185">Reference proteome</keyword>
<dbReference type="CTD" id="10560"/>
<dbReference type="AlphaFoldDB" id="A0A667WTD1"/>
<dbReference type="FunFam" id="1.20.1250.20:FF:000225">
    <property type="entry name" value="Solute carrier family 19 member 1"/>
    <property type="match status" value="1"/>
</dbReference>
<evidence type="ECO:0000256" key="1">
    <source>
        <dbReference type="ARBA" id="ARBA00004141"/>
    </source>
</evidence>
<keyword evidence="6 7" id="KW-0472">Membrane</keyword>
<evidence type="ECO:0000256" key="8">
    <source>
        <dbReference type="SAM" id="Phobius"/>
    </source>
</evidence>
<evidence type="ECO:0000313" key="10">
    <source>
        <dbReference type="Proteomes" id="UP000472263"/>
    </source>
</evidence>
<dbReference type="PIRSF" id="PIRSF028739">
    <property type="entry name" value="Folate_carrier"/>
    <property type="match status" value="1"/>
</dbReference>
<keyword evidence="5 8" id="KW-1133">Transmembrane helix</keyword>
<feature type="transmembrane region" description="Helical" evidence="8">
    <location>
        <begin position="95"/>
        <end position="118"/>
    </location>
</feature>
<dbReference type="GeneID" id="115374231"/>
<dbReference type="InParanoid" id="A0A667WTD1"/>
<feature type="transmembrane region" description="Helical" evidence="8">
    <location>
        <begin position="327"/>
        <end position="346"/>
    </location>
</feature>
<name>A0A667WTD1_9TELE</name>
<feature type="transmembrane region" description="Helical" evidence="8">
    <location>
        <begin position="261"/>
        <end position="278"/>
    </location>
</feature>
<dbReference type="PANTHER" id="PTHR10686">
    <property type="entry name" value="FOLATE TRANSPORTER"/>
    <property type="match status" value="1"/>
</dbReference>
<dbReference type="OrthoDB" id="18814at2759"/>
<evidence type="ECO:0000256" key="3">
    <source>
        <dbReference type="ARBA" id="ARBA00022448"/>
    </source>
</evidence>
<gene>
    <name evidence="9" type="primary">SLC19A2</name>
    <name evidence="9" type="synonym">slc19a2</name>
</gene>
<evidence type="ECO:0000256" key="2">
    <source>
        <dbReference type="ARBA" id="ARBA00005773"/>
    </source>
</evidence>
<evidence type="ECO:0000256" key="4">
    <source>
        <dbReference type="ARBA" id="ARBA00022692"/>
    </source>
</evidence>
<comment type="subcellular location">
    <subcellularLocation>
        <location evidence="1 7">Membrane</location>
        <topology evidence="1 7">Multi-pass membrane protein</topology>
    </subcellularLocation>
</comment>
<reference evidence="9" key="3">
    <citation type="submission" date="2025-09" db="UniProtKB">
        <authorList>
            <consortium name="Ensembl"/>
        </authorList>
    </citation>
    <scope>IDENTIFICATION</scope>
</reference>
<protein>
    <submittedName>
        <fullName evidence="9">Solute carrier family 19 member 2</fullName>
    </submittedName>
</protein>
<dbReference type="Proteomes" id="UP000472263">
    <property type="component" value="Chromosome 2"/>
</dbReference>
<feature type="transmembrane region" description="Helical" evidence="8">
    <location>
        <begin position="298"/>
        <end position="320"/>
    </location>
</feature>
<evidence type="ECO:0000256" key="6">
    <source>
        <dbReference type="ARBA" id="ARBA00023136"/>
    </source>
</evidence>
<feature type="transmembrane region" description="Helical" evidence="8">
    <location>
        <begin position="421"/>
        <end position="442"/>
    </location>
</feature>
<dbReference type="GO" id="GO:0090482">
    <property type="term" value="F:vitamin transmembrane transporter activity"/>
    <property type="evidence" value="ECO:0007669"/>
    <property type="project" value="InterPro"/>
</dbReference>
<keyword evidence="3 7" id="KW-0813">Transport</keyword>
<accession>A0A667WTD1</accession>
<feature type="transmembrane region" description="Helical" evidence="8">
    <location>
        <begin position="46"/>
        <end position="65"/>
    </location>
</feature>
<sequence>MSVFYPTILLCVYGFFSNLRPSEPFLTAFLMGPDKNLTETQVVNEIYPIWTYSYLVLMFPVFLATDYLCYKPVLILQAASLVITYSMLVKAQGLLAMQLLEFFFGLATATEVAYYSYIYSVVEPARYQRVTGFCRSVTLFGSAAGSLAGQVLFSVAHVPLLYLVVITLASAVVAFVTPWFLPMPNKSLFFHKSPDMEEMPHHTNRSPPDKTEDSESKVPLNIENVITVSKAGDARSVSKGLMAVLWTLWEDFLQCYSCRPLLAWSVWWALSTCGYFQVINYAQALWENVRPSQDFEIYNGYVETLSTLLGALAALVVGCLPVSWELWGELALCVFSMLMAVCVYVMDTLRNIWLCYGSYILFRATYMLLITVATYQIAANLSMRRYALVFGVNTFMALLLQTVLTAVVVDSAGLGLDVFSQFLIYGSYFAVIAVVFFLAGLCKLASRRCPESADCSEETESHSSPVSGT</sequence>
<feature type="transmembrane region" description="Helical" evidence="8">
    <location>
        <begin position="130"/>
        <end position="153"/>
    </location>
</feature>
<keyword evidence="4 8" id="KW-0812">Transmembrane</keyword>
<feature type="transmembrane region" description="Helical" evidence="8">
    <location>
        <begin position="72"/>
        <end position="89"/>
    </location>
</feature>
<dbReference type="FunCoup" id="A0A667WTD1">
    <property type="interactions" value="82"/>
</dbReference>
<dbReference type="GO" id="GO:0005886">
    <property type="term" value="C:plasma membrane"/>
    <property type="evidence" value="ECO:0007669"/>
    <property type="project" value="UniProtKB-UniRule"/>
</dbReference>
<proteinExistence type="inferred from homology"/>
<evidence type="ECO:0000256" key="5">
    <source>
        <dbReference type="ARBA" id="ARBA00022989"/>
    </source>
</evidence>
<dbReference type="NCBIfam" id="TIGR00806">
    <property type="entry name" value="rfc"/>
    <property type="match status" value="1"/>
</dbReference>
<evidence type="ECO:0000256" key="7">
    <source>
        <dbReference type="PIRNR" id="PIRNR028739"/>
    </source>
</evidence>
<dbReference type="InterPro" id="IPR002666">
    <property type="entry name" value="Folate_carrier"/>
</dbReference>
<evidence type="ECO:0000313" key="9">
    <source>
        <dbReference type="Ensembl" id="ENSMMDP00005003719.1"/>
    </source>
</evidence>
<reference evidence="9" key="1">
    <citation type="submission" date="2019-06" db="EMBL/GenBank/DDBJ databases">
        <authorList>
            <consortium name="Wellcome Sanger Institute Data Sharing"/>
        </authorList>
    </citation>
    <scope>NUCLEOTIDE SEQUENCE [LARGE SCALE GENOMIC DNA]</scope>
</reference>
<feature type="transmembrane region" description="Helical" evidence="8">
    <location>
        <begin position="159"/>
        <end position="181"/>
    </location>
</feature>
<dbReference type="InterPro" id="IPR036259">
    <property type="entry name" value="MFS_trans_sf"/>
</dbReference>
<feature type="transmembrane region" description="Helical" evidence="8">
    <location>
        <begin position="387"/>
        <end position="409"/>
    </location>
</feature>
<feature type="transmembrane region" description="Helical" evidence="8">
    <location>
        <begin position="352"/>
        <end position="375"/>
    </location>
</feature>
<reference evidence="9" key="2">
    <citation type="submission" date="2025-08" db="UniProtKB">
        <authorList>
            <consortium name="Ensembl"/>
        </authorList>
    </citation>
    <scope>IDENTIFICATION</scope>
</reference>
<organism evidence="9 10">
    <name type="scientific">Myripristis murdjan</name>
    <name type="common">pinecone soldierfish</name>
    <dbReference type="NCBI Taxonomy" id="586833"/>
    <lineage>
        <taxon>Eukaryota</taxon>
        <taxon>Metazoa</taxon>
        <taxon>Chordata</taxon>
        <taxon>Craniata</taxon>
        <taxon>Vertebrata</taxon>
        <taxon>Euteleostomi</taxon>
        <taxon>Actinopterygii</taxon>
        <taxon>Neopterygii</taxon>
        <taxon>Teleostei</taxon>
        <taxon>Neoteleostei</taxon>
        <taxon>Acanthomorphata</taxon>
        <taxon>Holocentriformes</taxon>
        <taxon>Holocentridae</taxon>
        <taxon>Myripristis</taxon>
    </lineage>
</organism>
<dbReference type="Ensembl" id="ENSMMDT00005003814.1">
    <property type="protein sequence ID" value="ENSMMDP00005003719.1"/>
    <property type="gene ID" value="ENSMMDG00005002065.1"/>
</dbReference>
<dbReference type="Pfam" id="PF01770">
    <property type="entry name" value="Folate_carrier"/>
    <property type="match status" value="1"/>
</dbReference>
<dbReference type="SUPFAM" id="SSF103473">
    <property type="entry name" value="MFS general substrate transporter"/>
    <property type="match status" value="1"/>
</dbReference>
<comment type="similarity">
    <text evidence="2 7">Belongs to the reduced folate carrier (RFC) transporter (TC 2.A.48) family.</text>
</comment>
<dbReference type="Gene3D" id="1.20.1250.20">
    <property type="entry name" value="MFS general substrate transporter like domains"/>
    <property type="match status" value="1"/>
</dbReference>
<dbReference type="GeneTree" id="ENSGT00950000183022"/>
<dbReference type="RefSeq" id="XP_029928916.1">
    <property type="nucleotide sequence ID" value="XM_030073056.1"/>
</dbReference>